<keyword evidence="11" id="KW-0598">Phosphotransferase system</keyword>
<evidence type="ECO:0000256" key="6">
    <source>
        <dbReference type="ARBA" id="ARBA00022448"/>
    </source>
</evidence>
<sequence length="472" mass="49462">MSANVSSFVSGGGKTKARIQKFGGFLAGMVIPNIGAFIAWGLITAFVIPTGWWPNAYLAKVVSPMISYLLPLLIGYTGGKLIYGTRGGVVGAIATTGIVVGASIPMFLGGMIMGPLGGWLIKKFDQLVDGKVPTGFEMLVNNYSAGILGALLSILAYLVIEPVVQGFSNVLGSAAVAVTNAGLLPLIAIFIEPGKILFLNNAINHGVLAPLGIQQVKEVGKSIFFLLETDPGPGLGILAAYWMFGKGMIKQSAPGAIIIQFFGGIHEIYFPYVLMKPFLLLAVIGGGMAADFTFVVTHAGLVATPSPGSIFAEMTMTPKGGFLPVILGITVGAVVSFLIASVVLKRDKTETSGEDLANAQEMVSLMKAESKGQSNVQKAAQMPNLIIFACEAGMGSSAMGESILKKTIKDAGLSIEVRHAAVNQIPVEADVVFTQEGLANRAAEVAPKAEIVTVKNFLDKTTYVEYVNSLIK</sequence>
<dbReference type="InterPro" id="IPR050893">
    <property type="entry name" value="Sugar_PTS"/>
</dbReference>
<evidence type="ECO:0000256" key="2">
    <source>
        <dbReference type="ARBA" id="ARBA00002434"/>
    </source>
</evidence>
<evidence type="ECO:0000259" key="18">
    <source>
        <dbReference type="PROSITE" id="PS51104"/>
    </source>
</evidence>
<evidence type="ECO:0000256" key="11">
    <source>
        <dbReference type="ARBA" id="ARBA00022683"/>
    </source>
</evidence>
<evidence type="ECO:0000256" key="14">
    <source>
        <dbReference type="ARBA" id="ARBA00023136"/>
    </source>
</evidence>
<dbReference type="GO" id="GO:0022872">
    <property type="term" value="F:protein-N(PI)-phosphohistidine-mannitol phosphotransferase system transmembrane transporter activity"/>
    <property type="evidence" value="ECO:0007669"/>
    <property type="project" value="InterPro"/>
</dbReference>
<keyword evidence="20" id="KW-1185">Reference proteome</keyword>
<evidence type="ECO:0000256" key="4">
    <source>
        <dbReference type="ARBA" id="ARBA00011909"/>
    </source>
</evidence>
<dbReference type="NCBIfam" id="NF011663">
    <property type="entry name" value="PRK15083.1"/>
    <property type="match status" value="1"/>
</dbReference>
<dbReference type="NCBIfam" id="TIGR00851">
    <property type="entry name" value="mtlA"/>
    <property type="match status" value="1"/>
</dbReference>
<dbReference type="PROSITE" id="PS51099">
    <property type="entry name" value="PTS_EIIB_TYPE_2"/>
    <property type="match status" value="1"/>
</dbReference>
<evidence type="ECO:0000256" key="16">
    <source>
        <dbReference type="SAM" id="Phobius"/>
    </source>
</evidence>
<dbReference type="InterPro" id="IPR029503">
    <property type="entry name" value="PTS_EIIB_mannitol"/>
</dbReference>
<dbReference type="EC" id="2.7.1.197" evidence="4"/>
<dbReference type="CDD" id="cd05567">
    <property type="entry name" value="PTS_IIB_mannitol"/>
    <property type="match status" value="1"/>
</dbReference>
<evidence type="ECO:0000256" key="8">
    <source>
        <dbReference type="ARBA" id="ARBA00022553"/>
    </source>
</evidence>
<comment type="subcellular location">
    <subcellularLocation>
        <location evidence="3">Cell membrane</location>
        <topology evidence="3">Multi-pass membrane protein</topology>
    </subcellularLocation>
</comment>
<feature type="transmembrane region" description="Helical" evidence="16">
    <location>
        <begin position="141"/>
        <end position="160"/>
    </location>
</feature>
<dbReference type="Gene3D" id="3.40.50.2300">
    <property type="match status" value="1"/>
</dbReference>
<evidence type="ECO:0000256" key="10">
    <source>
        <dbReference type="ARBA" id="ARBA00022679"/>
    </source>
</evidence>
<feature type="domain" description="PTS EIIC type-2" evidence="18">
    <location>
        <begin position="22"/>
        <end position="353"/>
    </location>
</feature>
<dbReference type="PANTHER" id="PTHR30181:SF2">
    <property type="entry name" value="PTS SYSTEM MANNITOL-SPECIFIC EIICBA COMPONENT"/>
    <property type="match status" value="1"/>
</dbReference>
<dbReference type="Pfam" id="PF02302">
    <property type="entry name" value="PTS_IIB"/>
    <property type="match status" value="1"/>
</dbReference>
<feature type="transmembrane region" description="Helical" evidence="16">
    <location>
        <begin position="57"/>
        <end position="76"/>
    </location>
</feature>
<evidence type="ECO:0000313" key="19">
    <source>
        <dbReference type="EMBL" id="KLU65447.1"/>
    </source>
</evidence>
<dbReference type="InterPro" id="IPR004718">
    <property type="entry name" value="PTS_IIC_mtl"/>
</dbReference>
<gene>
    <name evidence="19" type="primary">mtlA</name>
    <name evidence="19" type="ORF">DEAC_c25840</name>
</gene>
<dbReference type="PATRIC" id="fig|476652.3.peg.2702"/>
<dbReference type="InterPro" id="IPR003501">
    <property type="entry name" value="PTS_EIIB_2/3"/>
</dbReference>
<keyword evidence="7" id="KW-1003">Cell membrane</keyword>
<dbReference type="GO" id="GO:0005886">
    <property type="term" value="C:plasma membrane"/>
    <property type="evidence" value="ECO:0007669"/>
    <property type="project" value="UniProtKB-SubCell"/>
</dbReference>
<keyword evidence="12 16" id="KW-0812">Transmembrane</keyword>
<evidence type="ECO:0000256" key="13">
    <source>
        <dbReference type="ARBA" id="ARBA00022989"/>
    </source>
</evidence>
<feature type="transmembrane region" description="Helical" evidence="16">
    <location>
        <begin position="321"/>
        <end position="344"/>
    </location>
</feature>
<feature type="transmembrane region" description="Helical" evidence="16">
    <location>
        <begin position="167"/>
        <end position="191"/>
    </location>
</feature>
<evidence type="ECO:0000256" key="3">
    <source>
        <dbReference type="ARBA" id="ARBA00004651"/>
    </source>
</evidence>
<reference evidence="19 20" key="1">
    <citation type="submission" date="2015-06" db="EMBL/GenBank/DDBJ databases">
        <title>Draft genome of the moderately acidophilic sulfate reducer Candidatus Desulfosporosinus acididurans strain M1.</title>
        <authorList>
            <person name="Poehlein A."/>
            <person name="Petzsch P."/>
            <person name="Johnson B.D."/>
            <person name="Schloemann M."/>
            <person name="Daniel R."/>
            <person name="Muehling M."/>
        </authorList>
    </citation>
    <scope>NUCLEOTIDE SEQUENCE [LARGE SCALE GENOMIC DNA]</scope>
    <source>
        <strain evidence="19 20">M1</strain>
    </source>
</reference>
<dbReference type="STRING" id="476652.DEAC_c25840"/>
<evidence type="ECO:0000256" key="1">
    <source>
        <dbReference type="ARBA" id="ARBA00001655"/>
    </source>
</evidence>
<dbReference type="GO" id="GO:0009401">
    <property type="term" value="P:phosphoenolpyruvate-dependent sugar phosphotransferase system"/>
    <property type="evidence" value="ECO:0007669"/>
    <property type="project" value="UniProtKB-KW"/>
</dbReference>
<keyword evidence="6" id="KW-0813">Transport</keyword>
<comment type="catalytic activity">
    <reaction evidence="1">
        <text>D-mannitol(out) + N(pros)-phospho-L-histidyl-[protein] = D-mannitol 1-phosphate(in) + L-histidyl-[protein]</text>
        <dbReference type="Rhea" id="RHEA:33363"/>
        <dbReference type="Rhea" id="RHEA-COMP:9745"/>
        <dbReference type="Rhea" id="RHEA-COMP:9746"/>
        <dbReference type="ChEBI" id="CHEBI:16899"/>
        <dbReference type="ChEBI" id="CHEBI:29979"/>
        <dbReference type="ChEBI" id="CHEBI:61381"/>
        <dbReference type="ChEBI" id="CHEBI:64837"/>
        <dbReference type="EC" id="2.7.1.197"/>
    </reaction>
</comment>
<evidence type="ECO:0000256" key="12">
    <source>
        <dbReference type="ARBA" id="ARBA00022692"/>
    </source>
</evidence>
<dbReference type="Pfam" id="PF02378">
    <property type="entry name" value="PTS_EIIC"/>
    <property type="match status" value="1"/>
</dbReference>
<dbReference type="PROSITE" id="PS51104">
    <property type="entry name" value="PTS_EIIC_TYPE_2"/>
    <property type="match status" value="1"/>
</dbReference>
<dbReference type="GO" id="GO:0090563">
    <property type="term" value="F:protein-phosphocysteine-sugar phosphotransferase activity"/>
    <property type="evidence" value="ECO:0007669"/>
    <property type="project" value="TreeGrafter"/>
</dbReference>
<dbReference type="SUPFAM" id="SSF52794">
    <property type="entry name" value="PTS system IIB component-like"/>
    <property type="match status" value="1"/>
</dbReference>
<dbReference type="InterPro" id="IPR036095">
    <property type="entry name" value="PTS_EIIB-like_sf"/>
</dbReference>
<evidence type="ECO:0000256" key="5">
    <source>
        <dbReference type="ARBA" id="ARBA00021825"/>
    </source>
</evidence>
<comment type="function">
    <text evidence="2">The phosphoenolpyruvate-dependent sugar phosphotransferase system (sugar PTS), a major carbohydrate active transport system, catalyzes the phosphorylation of incoming sugar substrates concomitantly with their translocation across the cell membrane. The enzyme II CmtAB PTS system is involved in D-mannitol transport.</text>
</comment>
<evidence type="ECO:0000256" key="7">
    <source>
        <dbReference type="ARBA" id="ARBA00022475"/>
    </source>
</evidence>
<dbReference type="InterPro" id="IPR013014">
    <property type="entry name" value="PTS_EIIC_2"/>
</dbReference>
<keyword evidence="8" id="KW-0597">Phosphoprotein</keyword>
<evidence type="ECO:0000259" key="17">
    <source>
        <dbReference type="PROSITE" id="PS51099"/>
    </source>
</evidence>
<keyword evidence="14 16" id="KW-0472">Membrane</keyword>
<accession>A0A0J1FQ50</accession>
<keyword evidence="13 16" id="KW-1133">Transmembrane helix</keyword>
<dbReference type="PANTHER" id="PTHR30181">
    <property type="entry name" value="MANNITOL PERMEASE IIC COMPONENT"/>
    <property type="match status" value="1"/>
</dbReference>
<evidence type="ECO:0000256" key="9">
    <source>
        <dbReference type="ARBA" id="ARBA00022597"/>
    </source>
</evidence>
<proteinExistence type="predicted"/>
<evidence type="ECO:0000256" key="15">
    <source>
        <dbReference type="ARBA" id="ARBA00033349"/>
    </source>
</evidence>
<organism evidence="19 20">
    <name type="scientific">Desulfosporosinus acididurans</name>
    <dbReference type="NCBI Taxonomy" id="476652"/>
    <lineage>
        <taxon>Bacteria</taxon>
        <taxon>Bacillati</taxon>
        <taxon>Bacillota</taxon>
        <taxon>Clostridia</taxon>
        <taxon>Eubacteriales</taxon>
        <taxon>Desulfitobacteriaceae</taxon>
        <taxon>Desulfosporosinus</taxon>
    </lineage>
</organism>
<name>A0A0J1FQ50_9FIRM</name>
<dbReference type="AlphaFoldDB" id="A0A0J1FQ50"/>
<evidence type="ECO:0000313" key="20">
    <source>
        <dbReference type="Proteomes" id="UP000036356"/>
    </source>
</evidence>
<keyword evidence="9" id="KW-0762">Sugar transport</keyword>
<dbReference type="Proteomes" id="UP000036356">
    <property type="component" value="Unassembled WGS sequence"/>
</dbReference>
<dbReference type="EMBL" id="LDZY01000008">
    <property type="protein sequence ID" value="KLU65447.1"/>
    <property type="molecule type" value="Genomic_DNA"/>
</dbReference>
<dbReference type="InterPro" id="IPR013011">
    <property type="entry name" value="PTS_EIIB_2"/>
</dbReference>
<feature type="domain" description="PTS EIIB type-2" evidence="17">
    <location>
        <begin position="384"/>
        <end position="472"/>
    </location>
</feature>
<protein>
    <recommendedName>
        <fullName evidence="5">PTS system mannitol-specific EIICB component</fullName>
        <ecNumber evidence="4">2.7.1.197</ecNumber>
    </recommendedName>
    <alternativeName>
        <fullName evidence="15">EIICB-Mtl</fullName>
    </alternativeName>
</protein>
<dbReference type="InterPro" id="IPR003352">
    <property type="entry name" value="PTS_EIIC"/>
</dbReference>
<comment type="caution">
    <text evidence="19">The sequence shown here is derived from an EMBL/GenBank/DDBJ whole genome shotgun (WGS) entry which is preliminary data.</text>
</comment>
<keyword evidence="10" id="KW-0808">Transferase</keyword>
<feature type="transmembrane region" description="Helical" evidence="16">
    <location>
        <begin position="88"/>
        <end position="121"/>
    </location>
</feature>
<feature type="transmembrane region" description="Helical" evidence="16">
    <location>
        <begin position="24"/>
        <end position="51"/>
    </location>
</feature>
<feature type="transmembrane region" description="Helical" evidence="16">
    <location>
        <begin position="253"/>
        <end position="272"/>
    </location>
</feature>
<feature type="transmembrane region" description="Helical" evidence="16">
    <location>
        <begin position="279"/>
        <end position="301"/>
    </location>
</feature>
<dbReference type="RefSeq" id="WP_047810417.1">
    <property type="nucleotide sequence ID" value="NZ_LDZY01000008.1"/>
</dbReference>